<dbReference type="Proteomes" id="UP000271974">
    <property type="component" value="Unassembled WGS sequence"/>
</dbReference>
<feature type="transmembrane region" description="Helical" evidence="7">
    <location>
        <begin position="247"/>
        <end position="266"/>
    </location>
</feature>
<evidence type="ECO:0000313" key="8">
    <source>
        <dbReference type="EMBL" id="RUS69178.1"/>
    </source>
</evidence>
<dbReference type="GO" id="GO:0005254">
    <property type="term" value="F:chloride channel activity"/>
    <property type="evidence" value="ECO:0007669"/>
    <property type="project" value="TreeGrafter"/>
</dbReference>
<dbReference type="PANTHER" id="PTHR34093">
    <property type="entry name" value="CHLORIDE CHANNEL CLIC-LIKE PROTEIN 1"/>
    <property type="match status" value="1"/>
</dbReference>
<dbReference type="GO" id="GO:0016020">
    <property type="term" value="C:membrane"/>
    <property type="evidence" value="ECO:0007669"/>
    <property type="project" value="UniProtKB-SubCell"/>
</dbReference>
<protein>
    <recommendedName>
        <fullName evidence="3">Chloride channel CLIC-like protein 1</fullName>
    </recommendedName>
</protein>
<gene>
    <name evidence="8" type="ORF">EGW08_023059</name>
</gene>
<proteinExistence type="inferred from homology"/>
<evidence type="ECO:0000256" key="4">
    <source>
        <dbReference type="ARBA" id="ARBA00022692"/>
    </source>
</evidence>
<evidence type="ECO:0000256" key="6">
    <source>
        <dbReference type="ARBA" id="ARBA00023136"/>
    </source>
</evidence>
<evidence type="ECO:0000256" key="5">
    <source>
        <dbReference type="ARBA" id="ARBA00022989"/>
    </source>
</evidence>
<evidence type="ECO:0000256" key="3">
    <source>
        <dbReference type="ARBA" id="ARBA00015571"/>
    </source>
</evidence>
<accession>A0A3S1AQI6</accession>
<evidence type="ECO:0000256" key="7">
    <source>
        <dbReference type="SAM" id="Phobius"/>
    </source>
</evidence>
<comment type="caution">
    <text evidence="8">The sequence shown here is derived from an EMBL/GenBank/DDBJ whole genome shotgun (WGS) entry which is preliminary data.</text>
</comment>
<reference evidence="8 9" key="1">
    <citation type="submission" date="2019-01" db="EMBL/GenBank/DDBJ databases">
        <title>A draft genome assembly of the solar-powered sea slug Elysia chlorotica.</title>
        <authorList>
            <person name="Cai H."/>
            <person name="Li Q."/>
            <person name="Fang X."/>
            <person name="Li J."/>
            <person name="Curtis N.E."/>
            <person name="Altenburger A."/>
            <person name="Shibata T."/>
            <person name="Feng M."/>
            <person name="Maeda T."/>
            <person name="Schwartz J.A."/>
            <person name="Shigenobu S."/>
            <person name="Lundholm N."/>
            <person name="Nishiyama T."/>
            <person name="Yang H."/>
            <person name="Hasebe M."/>
            <person name="Li S."/>
            <person name="Pierce S.K."/>
            <person name="Wang J."/>
        </authorList>
    </citation>
    <scope>NUCLEOTIDE SEQUENCE [LARGE SCALE GENOMIC DNA]</scope>
    <source>
        <strain evidence="8">EC2010</strain>
        <tissue evidence="8">Whole organism of an adult</tissue>
    </source>
</reference>
<dbReference type="GO" id="GO:0005783">
    <property type="term" value="C:endoplasmic reticulum"/>
    <property type="evidence" value="ECO:0007669"/>
    <property type="project" value="TreeGrafter"/>
</dbReference>
<name>A0A3S1AQI6_ELYCH</name>
<dbReference type="AlphaFoldDB" id="A0A3S1AQI6"/>
<comment type="similarity">
    <text evidence="2">Belongs to the chloride channel MCLC family.</text>
</comment>
<feature type="transmembrane region" description="Helical" evidence="7">
    <location>
        <begin position="152"/>
        <end position="173"/>
    </location>
</feature>
<feature type="non-terminal residue" evidence="8">
    <location>
        <position position="332"/>
    </location>
</feature>
<evidence type="ECO:0000256" key="2">
    <source>
        <dbReference type="ARBA" id="ARBA00005944"/>
    </source>
</evidence>
<dbReference type="EMBL" id="RQTK01001794">
    <property type="protein sequence ID" value="RUS69178.1"/>
    <property type="molecule type" value="Genomic_DNA"/>
</dbReference>
<dbReference type="STRING" id="188477.A0A3S1AQI6"/>
<feature type="transmembrane region" description="Helical" evidence="7">
    <location>
        <begin position="7"/>
        <end position="31"/>
    </location>
</feature>
<sequence>MAKRQRNAFCCCVVSLFAAIIATCIILFLLINIEEDTLGNLCLPEREKTIHQSSRFGPLYWLWNFFSRLSSESVLEREGPGNYPTTFDIIKQKVCACITSLGLLDALASVSRQVKVFVEKMAQVVQLVIDKLTVFVTYPNLQSQYNVMSHSLLPAGVILLFAVALFAAIWFVFTKKRKKTNSNQKKGQILHLADLSTDMDESQMSEADTSLNESVLWSFADTPKPLIHSFSYKISSNSGMLKNHTRWTLRLIFTLLVGAICVSIPWEFLRLYQKTVATRMATVLKGAPEECDPQTMGLLSNLRFFLRAQFSWGHDLDPCYQYHHALLVDPVW</sequence>
<comment type="subcellular location">
    <subcellularLocation>
        <location evidence="1">Membrane</location>
        <topology evidence="1">Multi-pass membrane protein</topology>
    </subcellularLocation>
</comment>
<evidence type="ECO:0000313" key="9">
    <source>
        <dbReference type="Proteomes" id="UP000271974"/>
    </source>
</evidence>
<evidence type="ECO:0000256" key="1">
    <source>
        <dbReference type="ARBA" id="ARBA00004141"/>
    </source>
</evidence>
<keyword evidence="6 7" id="KW-0472">Membrane</keyword>
<dbReference type="PANTHER" id="PTHR34093:SF1">
    <property type="entry name" value="CHLORIDE CHANNEL CLIC-LIKE PROTEIN 1"/>
    <property type="match status" value="1"/>
</dbReference>
<organism evidence="8 9">
    <name type="scientific">Elysia chlorotica</name>
    <name type="common">Eastern emerald elysia</name>
    <name type="synonym">Sea slug</name>
    <dbReference type="NCBI Taxonomy" id="188477"/>
    <lineage>
        <taxon>Eukaryota</taxon>
        <taxon>Metazoa</taxon>
        <taxon>Spiralia</taxon>
        <taxon>Lophotrochozoa</taxon>
        <taxon>Mollusca</taxon>
        <taxon>Gastropoda</taxon>
        <taxon>Heterobranchia</taxon>
        <taxon>Euthyneura</taxon>
        <taxon>Panpulmonata</taxon>
        <taxon>Sacoglossa</taxon>
        <taxon>Placobranchoidea</taxon>
        <taxon>Plakobranchidae</taxon>
        <taxon>Elysia</taxon>
    </lineage>
</organism>
<dbReference type="OrthoDB" id="10037397at2759"/>
<keyword evidence="5 7" id="KW-1133">Transmembrane helix</keyword>
<dbReference type="Pfam" id="PF05934">
    <property type="entry name" value="MCLC"/>
    <property type="match status" value="1"/>
</dbReference>
<keyword evidence="4 7" id="KW-0812">Transmembrane</keyword>
<keyword evidence="9" id="KW-1185">Reference proteome</keyword>
<dbReference type="InterPro" id="IPR009231">
    <property type="entry name" value="Chloride_chnl_CLIC-like"/>
</dbReference>